<feature type="region of interest" description="Disordered" evidence="1">
    <location>
        <begin position="491"/>
        <end position="605"/>
    </location>
</feature>
<evidence type="ECO:0000256" key="2">
    <source>
        <dbReference type="SAM" id="Phobius"/>
    </source>
</evidence>
<feature type="transmembrane region" description="Helical" evidence="2">
    <location>
        <begin position="65"/>
        <end position="87"/>
    </location>
</feature>
<reference evidence="3 4" key="1">
    <citation type="journal article" name="Sci. Rep.">
        <title>Telomere-to-telomere assembled and centromere annotated genomes of the two main subspecies of the button mushroom Agaricus bisporus reveal especially polymorphic chromosome ends.</title>
        <authorList>
            <person name="Sonnenberg A.S.M."/>
            <person name="Sedaghat-Telgerd N."/>
            <person name="Lavrijssen B."/>
            <person name="Ohm R.A."/>
            <person name="Hendrickx P.M."/>
            <person name="Scholtmeijer K."/>
            <person name="Baars J.J.P."/>
            <person name="van Peer A."/>
        </authorList>
    </citation>
    <scope>NUCLEOTIDE SEQUENCE [LARGE SCALE GENOMIC DNA]</scope>
    <source>
        <strain evidence="3 4">H119_p4</strain>
    </source>
</reference>
<feature type="compositionally biased region" description="Polar residues" evidence="1">
    <location>
        <begin position="380"/>
        <end position="398"/>
    </location>
</feature>
<gene>
    <name evidence="3" type="ORF">Agabi119p4_4569</name>
</gene>
<dbReference type="AlphaFoldDB" id="A0A8H7KHF1"/>
<dbReference type="EMBL" id="JABXXO010000006">
    <property type="protein sequence ID" value="KAF7776176.1"/>
    <property type="molecule type" value="Genomic_DNA"/>
</dbReference>
<feature type="region of interest" description="Disordered" evidence="1">
    <location>
        <begin position="101"/>
        <end position="157"/>
    </location>
</feature>
<feature type="compositionally biased region" description="Polar residues" evidence="1">
    <location>
        <begin position="509"/>
        <end position="520"/>
    </location>
</feature>
<feature type="compositionally biased region" description="Low complexity" evidence="1">
    <location>
        <begin position="562"/>
        <end position="580"/>
    </location>
</feature>
<keyword evidence="2" id="KW-0472">Membrane</keyword>
<evidence type="ECO:0000256" key="1">
    <source>
        <dbReference type="SAM" id="MobiDB-lite"/>
    </source>
</evidence>
<name>A0A8H7KHF1_AGABI</name>
<evidence type="ECO:0008006" key="5">
    <source>
        <dbReference type="Google" id="ProtNLM"/>
    </source>
</evidence>
<accession>A0A8H7KHF1</accession>
<evidence type="ECO:0000313" key="3">
    <source>
        <dbReference type="EMBL" id="KAF7776176.1"/>
    </source>
</evidence>
<feature type="region of interest" description="Disordered" evidence="1">
    <location>
        <begin position="292"/>
        <end position="323"/>
    </location>
</feature>
<protein>
    <recommendedName>
        <fullName evidence="5">Membrane anchor Opy2 N-terminal domain-containing protein</fullName>
    </recommendedName>
</protein>
<evidence type="ECO:0000313" key="4">
    <source>
        <dbReference type="Proteomes" id="UP000629468"/>
    </source>
</evidence>
<feature type="compositionally biased region" description="Polar residues" evidence="1">
    <location>
        <begin position="590"/>
        <end position="603"/>
    </location>
</feature>
<keyword evidence="2" id="KW-0812">Transmembrane</keyword>
<sequence>MQLGPLLIARQDSNCIKTCPEPAPCTCSADEDCIILSRTCNDCSQTTCVPASSTSHSKGGVSTGALAGGIVAAIIFLTLAVSLYLWYRRSSRIRRILSKNREAPKDKPASAADVLNRPDPTEKLPVPSSQQPPLPTVTEHVDPESHGTTLPPPLPRPQFINPFDDSNSIQTTKTEGPNVIPIALVASDTRHSRTDTDTLQSSTSSGPVRPPRSPDLNLNLEHVNVSHNNIRPPYADSTISGISGFSNRNSFMSGASYSSDFLNEAPVIVTANKGPVRQVLNVVKAEVVSTGAISPTSDGGLKPPSFNSRPVIKSPLASTSFGPSDVLREADEHETIDPFDDTQSTQEREITSSVPKSPGQASSRSQSTDPNWALDEPSFPWTTRSGDSRPSSVQTSSSIANIGSATRVNVGLNNISSPAGSSTAPRMPFRRTMGRLVSPVSDDSTQSGALQEQQARAYVQAQANRRISGSSVVSATSTKADSILEAFPFVPPSPISDRPIRSPPISPLGKQSFTASQMPHSPQPRVTVAPASPISPRGFTRGDVPPESADGESLPAPPNRQTLGMSTGSQLSTTSTGLGSFPFQIDAGATNENNNNLRPSNVNHRQRASLDTLALTSDLASYPLDFEHESMPPPVSARKP</sequence>
<dbReference type="Proteomes" id="UP000629468">
    <property type="component" value="Unassembled WGS sequence"/>
</dbReference>
<organism evidence="3 4">
    <name type="scientific">Agaricus bisporus var. burnettii</name>
    <dbReference type="NCBI Taxonomy" id="192524"/>
    <lineage>
        <taxon>Eukaryota</taxon>
        <taxon>Fungi</taxon>
        <taxon>Dikarya</taxon>
        <taxon>Basidiomycota</taxon>
        <taxon>Agaricomycotina</taxon>
        <taxon>Agaricomycetes</taxon>
        <taxon>Agaricomycetidae</taxon>
        <taxon>Agaricales</taxon>
        <taxon>Agaricineae</taxon>
        <taxon>Agaricaceae</taxon>
        <taxon>Agaricus</taxon>
    </lineage>
</organism>
<keyword evidence="2" id="KW-1133">Transmembrane helix</keyword>
<feature type="region of interest" description="Disordered" evidence="1">
    <location>
        <begin position="335"/>
        <end position="398"/>
    </location>
</feature>
<feature type="region of interest" description="Disordered" evidence="1">
    <location>
        <begin position="188"/>
        <end position="214"/>
    </location>
</feature>
<comment type="caution">
    <text evidence="3">The sequence shown here is derived from an EMBL/GenBank/DDBJ whole genome shotgun (WGS) entry which is preliminary data.</text>
</comment>
<dbReference type="OMA" id="FGDEHSP"/>
<feature type="compositionally biased region" description="Polar residues" evidence="1">
    <location>
        <begin position="341"/>
        <end position="370"/>
    </location>
</feature>
<proteinExistence type="predicted"/>